<reference evidence="1 2" key="1">
    <citation type="journal article" date="2019" name="Genome Biol. Evol.">
        <title>Insights into the evolution of the New World diploid cottons (Gossypium, subgenus Houzingenia) based on genome sequencing.</title>
        <authorList>
            <person name="Grover C.E."/>
            <person name="Arick M.A. 2nd"/>
            <person name="Thrash A."/>
            <person name="Conover J.L."/>
            <person name="Sanders W.S."/>
            <person name="Peterson D.G."/>
            <person name="Frelichowski J.E."/>
            <person name="Scheffler J.A."/>
            <person name="Scheffler B.E."/>
            <person name="Wendel J.F."/>
        </authorList>
    </citation>
    <scope>NUCLEOTIDE SEQUENCE [LARGE SCALE GENOMIC DNA]</scope>
    <source>
        <strain evidence="1">27</strain>
        <tissue evidence="1">Leaf</tissue>
    </source>
</reference>
<dbReference type="PANTHER" id="PTHR16083">
    <property type="entry name" value="LEUCINE RICH REPEAT CONTAINING PROTEIN"/>
    <property type="match status" value="1"/>
</dbReference>
<accession>A0A7J8T8Q9</accession>
<keyword evidence="2" id="KW-1185">Reference proteome</keyword>
<comment type="caution">
    <text evidence="1">The sequence shown here is derived from an EMBL/GenBank/DDBJ whole genome shotgun (WGS) entry which is preliminary data.</text>
</comment>
<dbReference type="InterPro" id="IPR032675">
    <property type="entry name" value="LRR_dom_sf"/>
</dbReference>
<evidence type="ECO:0000313" key="2">
    <source>
        <dbReference type="Proteomes" id="UP000593561"/>
    </source>
</evidence>
<protein>
    <recommendedName>
        <fullName evidence="3">Disease resistance protein</fullName>
    </recommendedName>
</protein>
<feature type="non-terminal residue" evidence="1">
    <location>
        <position position="1"/>
    </location>
</feature>
<dbReference type="SUPFAM" id="SSF52058">
    <property type="entry name" value="L domain-like"/>
    <property type="match status" value="1"/>
</dbReference>
<dbReference type="EMBL" id="JABFAC010239315">
    <property type="protein sequence ID" value="MBA0634774.1"/>
    <property type="molecule type" value="Genomic_DNA"/>
</dbReference>
<dbReference type="Proteomes" id="UP000593561">
    <property type="component" value="Unassembled WGS sequence"/>
</dbReference>
<dbReference type="PANTHER" id="PTHR16083:SF65">
    <property type="entry name" value="DISEASE RESISTANCE PROTEIN RPP8-LIKE"/>
    <property type="match status" value="1"/>
</dbReference>
<name>A0A7J8T8Q9_GOSDV</name>
<dbReference type="Gene3D" id="3.80.10.10">
    <property type="entry name" value="Ribonuclease Inhibitor"/>
    <property type="match status" value="2"/>
</dbReference>
<sequence length="146" mass="16192">LNLKGLENLIKALDFTTSPNLEILVLEGCTRLVYVRPSVGVLTRLKLLNLRGCKSLRSFPTKIGMESFEMLILSGCSKLQSFLEIDGKMECLLELCFDGTNIKELPSSIGNLRRLKLLNLKDCKSLGILPIKIGMESLEIFTLSGC</sequence>
<evidence type="ECO:0008006" key="3">
    <source>
        <dbReference type="Google" id="ProtNLM"/>
    </source>
</evidence>
<gene>
    <name evidence="1" type="ORF">Godav_022101</name>
</gene>
<dbReference type="AlphaFoldDB" id="A0A7J8T8Q9"/>
<organism evidence="1 2">
    <name type="scientific">Gossypium davidsonii</name>
    <name type="common">Davidson's cotton</name>
    <name type="synonym">Gossypium klotzschianum subsp. davidsonii</name>
    <dbReference type="NCBI Taxonomy" id="34287"/>
    <lineage>
        <taxon>Eukaryota</taxon>
        <taxon>Viridiplantae</taxon>
        <taxon>Streptophyta</taxon>
        <taxon>Embryophyta</taxon>
        <taxon>Tracheophyta</taxon>
        <taxon>Spermatophyta</taxon>
        <taxon>Magnoliopsida</taxon>
        <taxon>eudicotyledons</taxon>
        <taxon>Gunneridae</taxon>
        <taxon>Pentapetalae</taxon>
        <taxon>rosids</taxon>
        <taxon>malvids</taxon>
        <taxon>Malvales</taxon>
        <taxon>Malvaceae</taxon>
        <taxon>Malvoideae</taxon>
        <taxon>Gossypium</taxon>
    </lineage>
</organism>
<proteinExistence type="predicted"/>
<evidence type="ECO:0000313" key="1">
    <source>
        <dbReference type="EMBL" id="MBA0634774.1"/>
    </source>
</evidence>